<protein>
    <recommendedName>
        <fullName evidence="3">Protein xylosyltransferase</fullName>
    </recommendedName>
</protein>
<reference evidence="2" key="1">
    <citation type="submission" date="2021-01" db="EMBL/GenBank/DDBJ databases">
        <authorList>
            <person name="Corre E."/>
            <person name="Pelletier E."/>
            <person name="Niang G."/>
            <person name="Scheremetjew M."/>
            <person name="Finn R."/>
            <person name="Kale V."/>
            <person name="Holt S."/>
            <person name="Cochrane G."/>
            <person name="Meng A."/>
            <person name="Brown T."/>
            <person name="Cohen L."/>
        </authorList>
    </citation>
    <scope>NUCLEOTIDE SEQUENCE</scope>
    <source>
        <strain evidence="2">CCMP127</strain>
    </source>
</reference>
<proteinExistence type="predicted"/>
<dbReference type="Pfam" id="PF09612">
    <property type="entry name" value="HtrL_YibB"/>
    <property type="match status" value="1"/>
</dbReference>
<dbReference type="InterPro" id="IPR011735">
    <property type="entry name" value="WlaTC/HtrL_glycosyltransf"/>
</dbReference>
<evidence type="ECO:0008006" key="3">
    <source>
        <dbReference type="Google" id="ProtNLM"/>
    </source>
</evidence>
<gene>
    <name evidence="2" type="ORF">ACOF00016_LOCUS7845</name>
</gene>
<organism evidence="2">
    <name type="scientific">Amphora coffeiformis</name>
    <dbReference type="NCBI Taxonomy" id="265554"/>
    <lineage>
        <taxon>Eukaryota</taxon>
        <taxon>Sar</taxon>
        <taxon>Stramenopiles</taxon>
        <taxon>Ochrophyta</taxon>
        <taxon>Bacillariophyta</taxon>
        <taxon>Bacillariophyceae</taxon>
        <taxon>Bacillariophycidae</taxon>
        <taxon>Thalassiophysales</taxon>
        <taxon>Catenulaceae</taxon>
        <taxon>Amphora</taxon>
    </lineage>
</organism>
<dbReference type="AlphaFoldDB" id="A0A7S3P3K1"/>
<name>A0A7S3P3K1_9STRA</name>
<dbReference type="EMBL" id="HBIM01009267">
    <property type="protein sequence ID" value="CAE0410336.1"/>
    <property type="molecule type" value="Transcribed_RNA"/>
</dbReference>
<keyword evidence="1" id="KW-0732">Signal</keyword>
<evidence type="ECO:0000256" key="1">
    <source>
        <dbReference type="SAM" id="SignalP"/>
    </source>
</evidence>
<feature type="signal peptide" evidence="1">
    <location>
        <begin position="1"/>
        <end position="24"/>
    </location>
</feature>
<feature type="chain" id="PRO_5031405282" description="Protein xylosyltransferase" evidence="1">
    <location>
        <begin position="25"/>
        <end position="302"/>
    </location>
</feature>
<sequence length="302" mass="34804">MDGVLKSRGILLKVFSVLVFIAFATQLSQREPLPSAEKVEVIKQYTYTDSSTIVSAYYEFKSKHSVGDYRSWMMNLFSLQDPMVIFTSGDLAPMVLEGRAKFNATHKTKVVALELNETNTSKMHDLAYWEKQHSMDPERRTHPSYLLYWVWLSKSELVKRAIDMDPFQSEFYAWVDAGYFRNDRWNGQKMLQHIPPDLHDDQVLFLEVAMRGQELGVGGGFLGGYPPGIRRWNELFYSMLREHESEFIGKEQDWFSKTCLNTSGLCLMVQPGHASFGDKWFFMAPFLILGQNETGGSVRVPY</sequence>
<evidence type="ECO:0000313" key="2">
    <source>
        <dbReference type="EMBL" id="CAE0410336.1"/>
    </source>
</evidence>
<accession>A0A7S3P3K1</accession>